<evidence type="ECO:0000256" key="9">
    <source>
        <dbReference type="ARBA" id="ARBA00023014"/>
    </source>
</evidence>
<evidence type="ECO:0000256" key="3">
    <source>
        <dbReference type="ARBA" id="ARBA00011048"/>
    </source>
</evidence>
<keyword evidence="9" id="KW-0411">Iron-sulfur</keyword>
<dbReference type="PRINTS" id="PR00411">
    <property type="entry name" value="PNDRDTASEI"/>
</dbReference>
<keyword evidence="8" id="KW-0408">Iron</keyword>
<dbReference type="InterPro" id="IPR023753">
    <property type="entry name" value="FAD/NAD-binding_dom"/>
</dbReference>
<dbReference type="Gene3D" id="3.20.20.70">
    <property type="entry name" value="Aldolase class I"/>
    <property type="match status" value="1"/>
</dbReference>
<organism evidence="12 13">
    <name type="scientific">Novosphingobium mathurense</name>
    <dbReference type="NCBI Taxonomy" id="428990"/>
    <lineage>
        <taxon>Bacteria</taxon>
        <taxon>Pseudomonadati</taxon>
        <taxon>Pseudomonadota</taxon>
        <taxon>Alphaproteobacteria</taxon>
        <taxon>Sphingomonadales</taxon>
        <taxon>Sphingomonadaceae</taxon>
        <taxon>Novosphingobium</taxon>
    </lineage>
</organism>
<dbReference type="PRINTS" id="PR00368">
    <property type="entry name" value="FADPNR"/>
</dbReference>
<dbReference type="Gene3D" id="3.50.50.60">
    <property type="entry name" value="FAD/NAD(P)-binding domain"/>
    <property type="match status" value="1"/>
</dbReference>
<dbReference type="Pfam" id="PF00724">
    <property type="entry name" value="Oxidored_FMN"/>
    <property type="match status" value="1"/>
</dbReference>
<keyword evidence="7" id="KW-0560">Oxidoreductase</keyword>
<evidence type="ECO:0000256" key="5">
    <source>
        <dbReference type="ARBA" id="ARBA00022643"/>
    </source>
</evidence>
<evidence type="ECO:0000313" key="13">
    <source>
        <dbReference type="Proteomes" id="UP000190989"/>
    </source>
</evidence>
<dbReference type="GO" id="GO:0051536">
    <property type="term" value="F:iron-sulfur cluster binding"/>
    <property type="evidence" value="ECO:0007669"/>
    <property type="project" value="UniProtKB-KW"/>
</dbReference>
<sequence>MHPVENAPANLSRVLSPIAIGPIHIPNRVVRTGHGTGIGKGTMNPALIAYHVERARGGVGLTIIEALAVGTSAYPFLVSGAPGLVEGYRDLVALCAPYGMKIFQQIGHLGNEIPELDGSPPWSSSDSVGAMVGIPSQAMSLAQMDFLVECYVRAARDCADGGLDGVELHMAHGYLLQQFLSPLYNRRKDAYGGSFENRMRLPVRLLEAVRAAIPETMALGVRLSSEPFEGGLSPEDIKCIADHFADRGLIDFLNLSSGTDYNPHKIIGAMHEPAGYELEGDRPAAHASKVPVIVTGRFRTLEEAEQVIREGDGDLVGMTRAHIADPAIVRKTIEGRTDDVRPCIGCNHGCIGGLLTGGQIGCTVNVAVGLEATLSEDLIGPSENPRRVLVVGGGPSGLEAARVAAMRGHTVVLAEASPHLGGAVNIAALAPRRAGIADIVHWLEREVRRCGVDIRLSTYVDAEDIADYAPDAVIVATGSLPRLDGAQHRSPGLLARGMDHASVVSSHEVLTEGSNRNWGSRAVVFDDTGHYEAVAAAEYLVARGLAVTFVTPHKSFAPGLEPALSDEAALERLAADGNLRLITYGELLSVGDGGVEVRHRFGGGAFHVDADTVVFVSHNAPNRDLIDGLADAPFPVIAVGDVRSPRYLQTAIREGHMAARSL</sequence>
<dbReference type="PANTHER" id="PTHR42917:SF2">
    <property type="entry name" value="2,4-DIENOYL-COA REDUCTASE [(2E)-ENOYL-COA-PRODUCING]"/>
    <property type="match status" value="1"/>
</dbReference>
<keyword evidence="4" id="KW-0285">Flavoprotein</keyword>
<dbReference type="SUPFAM" id="SSF51395">
    <property type="entry name" value="FMN-linked oxidoreductases"/>
    <property type="match status" value="1"/>
</dbReference>
<evidence type="ECO:0000256" key="8">
    <source>
        <dbReference type="ARBA" id="ARBA00023004"/>
    </source>
</evidence>
<gene>
    <name evidence="12" type="ORF">SAMN06295987_1043</name>
</gene>
<dbReference type="RefSeq" id="WP_079730733.1">
    <property type="nucleotide sequence ID" value="NZ_FVZE01000004.1"/>
</dbReference>
<dbReference type="SUPFAM" id="SSF51905">
    <property type="entry name" value="FAD/NAD(P)-binding domain"/>
    <property type="match status" value="1"/>
</dbReference>
<comment type="cofactor">
    <cofactor evidence="2">
        <name>[4Fe-4S] cluster</name>
        <dbReference type="ChEBI" id="CHEBI:49883"/>
    </cofactor>
</comment>
<dbReference type="InterPro" id="IPR036188">
    <property type="entry name" value="FAD/NAD-bd_sf"/>
</dbReference>
<name>A0A1U6I1R8_9SPHN</name>
<proteinExistence type="inferred from homology"/>
<keyword evidence="5" id="KW-0288">FMN</keyword>
<evidence type="ECO:0000256" key="4">
    <source>
        <dbReference type="ARBA" id="ARBA00022630"/>
    </source>
</evidence>
<dbReference type="GO" id="GO:0010181">
    <property type="term" value="F:FMN binding"/>
    <property type="evidence" value="ECO:0007669"/>
    <property type="project" value="InterPro"/>
</dbReference>
<dbReference type="GO" id="GO:0046872">
    <property type="term" value="F:metal ion binding"/>
    <property type="evidence" value="ECO:0007669"/>
    <property type="project" value="UniProtKB-KW"/>
</dbReference>
<evidence type="ECO:0000259" key="11">
    <source>
        <dbReference type="Pfam" id="PF07992"/>
    </source>
</evidence>
<dbReference type="EMBL" id="FVZE01000004">
    <property type="protein sequence ID" value="SLK01944.1"/>
    <property type="molecule type" value="Genomic_DNA"/>
</dbReference>
<comment type="similarity">
    <text evidence="3">In the N-terminal section; belongs to the NADH:flavin oxidoreductase/NADH oxidase family.</text>
</comment>
<dbReference type="InterPro" id="IPR013785">
    <property type="entry name" value="Aldolase_TIM"/>
</dbReference>
<dbReference type="STRING" id="428990.SAMN06295987_1043"/>
<evidence type="ECO:0000259" key="10">
    <source>
        <dbReference type="Pfam" id="PF00724"/>
    </source>
</evidence>
<dbReference type="PANTHER" id="PTHR42917">
    <property type="entry name" value="2,4-DIENOYL-COA REDUCTASE"/>
    <property type="match status" value="1"/>
</dbReference>
<dbReference type="InterPro" id="IPR001155">
    <property type="entry name" value="OxRdtase_FMN_N"/>
</dbReference>
<keyword evidence="6" id="KW-0479">Metal-binding</keyword>
<accession>A0A1U6I1R8</accession>
<dbReference type="SUPFAM" id="SSF51971">
    <property type="entry name" value="Nucleotide-binding domain"/>
    <property type="match status" value="1"/>
</dbReference>
<evidence type="ECO:0000313" key="12">
    <source>
        <dbReference type="EMBL" id="SLK01944.1"/>
    </source>
</evidence>
<comment type="cofactor">
    <cofactor evidence="1">
        <name>FMN</name>
        <dbReference type="ChEBI" id="CHEBI:58210"/>
    </cofactor>
</comment>
<protein>
    <submittedName>
        <fullName evidence="12">2,4-dienoyl-CoA reductase</fullName>
    </submittedName>
</protein>
<dbReference type="InterPro" id="IPR051793">
    <property type="entry name" value="NADH:flavin_oxidoreductase"/>
</dbReference>
<evidence type="ECO:0000256" key="1">
    <source>
        <dbReference type="ARBA" id="ARBA00001917"/>
    </source>
</evidence>
<dbReference type="GO" id="GO:0016491">
    <property type="term" value="F:oxidoreductase activity"/>
    <property type="evidence" value="ECO:0007669"/>
    <property type="project" value="UniProtKB-KW"/>
</dbReference>
<evidence type="ECO:0000256" key="6">
    <source>
        <dbReference type="ARBA" id="ARBA00022723"/>
    </source>
</evidence>
<evidence type="ECO:0000256" key="2">
    <source>
        <dbReference type="ARBA" id="ARBA00001966"/>
    </source>
</evidence>
<dbReference type="AlphaFoldDB" id="A0A1U6I1R8"/>
<dbReference type="Gene3D" id="3.40.50.720">
    <property type="entry name" value="NAD(P)-binding Rossmann-like Domain"/>
    <property type="match status" value="1"/>
</dbReference>
<dbReference type="Proteomes" id="UP000190989">
    <property type="component" value="Unassembled WGS sequence"/>
</dbReference>
<feature type="domain" description="FAD/NAD(P)-binding" evidence="11">
    <location>
        <begin position="387"/>
        <end position="615"/>
    </location>
</feature>
<evidence type="ECO:0000256" key="7">
    <source>
        <dbReference type="ARBA" id="ARBA00023002"/>
    </source>
</evidence>
<feature type="domain" description="NADH:flavin oxidoreductase/NADH oxidase N-terminal" evidence="10">
    <location>
        <begin position="16"/>
        <end position="338"/>
    </location>
</feature>
<keyword evidence="13" id="KW-1185">Reference proteome</keyword>
<dbReference type="Pfam" id="PF07992">
    <property type="entry name" value="Pyr_redox_2"/>
    <property type="match status" value="1"/>
</dbReference>
<reference evidence="13" key="1">
    <citation type="submission" date="2017-02" db="EMBL/GenBank/DDBJ databases">
        <authorList>
            <person name="Varghese N."/>
            <person name="Submissions S."/>
        </authorList>
    </citation>
    <scope>NUCLEOTIDE SEQUENCE [LARGE SCALE GENOMIC DNA]</scope>
    <source>
        <strain evidence="13">SM117</strain>
    </source>
</reference>